<comment type="caution">
    <text evidence="1">The sequence shown here is derived from an EMBL/GenBank/DDBJ whole genome shotgun (WGS) entry which is preliminary data.</text>
</comment>
<keyword evidence="2" id="KW-1185">Reference proteome</keyword>
<reference evidence="1 2" key="1">
    <citation type="submission" date="2019-06" db="EMBL/GenBank/DDBJ databases">
        <title>Genome Sequence of the Brown Rot Fungal Pathogen Monilinia fructicola.</title>
        <authorList>
            <person name="De Miccolis Angelini R.M."/>
            <person name="Landi L."/>
            <person name="Abate D."/>
            <person name="Pollastro S."/>
            <person name="Romanazzi G."/>
            <person name="Faretra F."/>
        </authorList>
    </citation>
    <scope>NUCLEOTIDE SEQUENCE [LARGE SCALE GENOMIC DNA]</scope>
    <source>
        <strain evidence="1 2">Mfrc123</strain>
    </source>
</reference>
<dbReference type="AlphaFoldDB" id="A0A5M9K0U2"/>
<name>A0A5M9K0U2_MONFR</name>
<sequence>MRPEIYSIGFSIGSRYVPSKKQHHDSNDSPLVFTLVHSAFCDSSLTSHYIVNHMEGGFDSIRGVRYTKKSSSLELLVLFLF</sequence>
<evidence type="ECO:0000313" key="2">
    <source>
        <dbReference type="Proteomes" id="UP000322873"/>
    </source>
</evidence>
<evidence type="ECO:0000313" key="1">
    <source>
        <dbReference type="EMBL" id="KAA8574497.1"/>
    </source>
</evidence>
<dbReference type="Proteomes" id="UP000322873">
    <property type="component" value="Unassembled WGS sequence"/>
</dbReference>
<organism evidence="1 2">
    <name type="scientific">Monilinia fructicola</name>
    <name type="common">Brown rot fungus</name>
    <name type="synonym">Ciboria fructicola</name>
    <dbReference type="NCBI Taxonomy" id="38448"/>
    <lineage>
        <taxon>Eukaryota</taxon>
        <taxon>Fungi</taxon>
        <taxon>Dikarya</taxon>
        <taxon>Ascomycota</taxon>
        <taxon>Pezizomycotina</taxon>
        <taxon>Leotiomycetes</taxon>
        <taxon>Helotiales</taxon>
        <taxon>Sclerotiniaceae</taxon>
        <taxon>Monilinia</taxon>
    </lineage>
</organism>
<accession>A0A5M9K0U2</accession>
<protein>
    <submittedName>
        <fullName evidence="1">Uncharacterized protein</fullName>
    </submittedName>
</protein>
<proteinExistence type="predicted"/>
<dbReference type="EMBL" id="VICG01000003">
    <property type="protein sequence ID" value="KAA8574497.1"/>
    <property type="molecule type" value="Genomic_DNA"/>
</dbReference>
<gene>
    <name evidence="1" type="ORF">EYC84_005951</name>
</gene>